<dbReference type="EMBL" id="QZKU01000140">
    <property type="protein sequence ID" value="RJP14883.1"/>
    <property type="molecule type" value="Genomic_DNA"/>
</dbReference>
<gene>
    <name evidence="2" type="ORF">C4520_20860</name>
</gene>
<dbReference type="InterPro" id="IPR007160">
    <property type="entry name" value="DUF362"/>
</dbReference>
<name>A0A3A4MXT0_ABYX5</name>
<dbReference type="InterPro" id="IPR006311">
    <property type="entry name" value="TAT_signal"/>
</dbReference>
<protein>
    <submittedName>
        <fullName evidence="2">DUF362 domain-containing protein</fullName>
    </submittedName>
</protein>
<evidence type="ECO:0000259" key="1">
    <source>
        <dbReference type="Pfam" id="PF04015"/>
    </source>
</evidence>
<accession>A0A3A4MXT0</accession>
<sequence length="366" mass="39183">MMRSGILGSGGDMAARINSCSNSQPVRKLDRRNFLLLAAGAGAGLIGAATGGDKISQALGASTQLEKPLVVDKSAVVVVRNEKLFKNGSGLRDDQVAQALSVGVAALFDNQDPVKNWRDLFKPSDIVGIKVNCIAGPELSTHPQVVMAIALQLQAAGVPAENIIVWDRTSRELTRAGYTVNTGNKGIRVYGTDAVGYEEKAVSHKSFNGRLSKILTRQITALINVPILKDHSGAGVTISMKNHYGSIQNPGNHHNNLCDPYIADLNSVDEIRSKTRLIVCDATRASCNGGPGYNAAFAWRYCGLLISRDPVALDTIGTGIIDERREQMGLPKLEKIGRYPRQLISAADNGLGNTESARIDLRSTIL</sequence>
<comment type="caution">
    <text evidence="2">The sequence shown here is derived from an EMBL/GenBank/DDBJ whole genome shotgun (WGS) entry which is preliminary data.</text>
</comment>
<dbReference type="Pfam" id="PF04015">
    <property type="entry name" value="DUF362"/>
    <property type="match status" value="1"/>
</dbReference>
<dbReference type="AlphaFoldDB" id="A0A3A4MXT0"/>
<evidence type="ECO:0000313" key="3">
    <source>
        <dbReference type="Proteomes" id="UP000265882"/>
    </source>
</evidence>
<proteinExistence type="predicted"/>
<dbReference type="Proteomes" id="UP000265882">
    <property type="component" value="Unassembled WGS sequence"/>
</dbReference>
<evidence type="ECO:0000313" key="2">
    <source>
        <dbReference type="EMBL" id="RJP14883.1"/>
    </source>
</evidence>
<dbReference type="PROSITE" id="PS51318">
    <property type="entry name" value="TAT"/>
    <property type="match status" value="1"/>
</dbReference>
<reference evidence="2 3" key="1">
    <citation type="journal article" date="2017" name="ISME J.">
        <title>Energy and carbon metabolisms in a deep terrestrial subsurface fluid microbial community.</title>
        <authorList>
            <person name="Momper L."/>
            <person name="Jungbluth S.P."/>
            <person name="Lee M.D."/>
            <person name="Amend J.P."/>
        </authorList>
    </citation>
    <scope>NUCLEOTIDE SEQUENCE [LARGE SCALE GENOMIC DNA]</scope>
    <source>
        <strain evidence="2">SURF_5</strain>
    </source>
</reference>
<feature type="domain" description="DUF362" evidence="1">
    <location>
        <begin position="127"/>
        <end position="318"/>
    </location>
</feature>
<organism evidence="2 3">
    <name type="scientific">Abyssobacteria bacterium (strain SURF_5)</name>
    <dbReference type="NCBI Taxonomy" id="2093360"/>
    <lineage>
        <taxon>Bacteria</taxon>
        <taxon>Pseudomonadati</taxon>
        <taxon>Candidatus Hydrogenedentota</taxon>
        <taxon>Candidatus Abyssobacteria</taxon>
    </lineage>
</organism>